<evidence type="ECO:0000256" key="1">
    <source>
        <dbReference type="SAM" id="Coils"/>
    </source>
</evidence>
<dbReference type="AlphaFoldDB" id="A0A2T3KZ44"/>
<dbReference type="EMBL" id="PYNS01000001">
    <property type="protein sequence ID" value="PSV13367.1"/>
    <property type="molecule type" value="Genomic_DNA"/>
</dbReference>
<organism evidence="3 4">
    <name type="scientific">Photobacterium leiognathi subsp. mandapamensis</name>
    <name type="common">Photobacterium mandapamensis</name>
    <dbReference type="NCBI Taxonomy" id="48408"/>
    <lineage>
        <taxon>Bacteria</taxon>
        <taxon>Pseudomonadati</taxon>
        <taxon>Pseudomonadota</taxon>
        <taxon>Gammaproteobacteria</taxon>
        <taxon>Vibrionales</taxon>
        <taxon>Vibrionaceae</taxon>
        <taxon>Photobacterium</taxon>
    </lineage>
</organism>
<feature type="signal peptide" evidence="2">
    <location>
        <begin position="1"/>
        <end position="22"/>
    </location>
</feature>
<dbReference type="RefSeq" id="WP_107183958.1">
    <property type="nucleotide sequence ID" value="NZ_JAWQGC010000002.1"/>
</dbReference>
<protein>
    <recommendedName>
        <fullName evidence="5">Lipoprotein</fullName>
    </recommendedName>
</protein>
<evidence type="ECO:0008006" key="5">
    <source>
        <dbReference type="Google" id="ProtNLM"/>
    </source>
</evidence>
<accession>A0A2T3KZ44</accession>
<reference evidence="3 4" key="1">
    <citation type="submission" date="2018-03" db="EMBL/GenBank/DDBJ databases">
        <title>Whole genome sequencing of Histamine producing bacteria.</title>
        <authorList>
            <person name="Butler K."/>
        </authorList>
    </citation>
    <scope>NUCLEOTIDE SEQUENCE [LARGE SCALE GENOMIC DNA]</scope>
    <source>
        <strain evidence="3 4">Res.4.1</strain>
    </source>
</reference>
<keyword evidence="2" id="KW-0732">Signal</keyword>
<feature type="chain" id="PRO_5015685021" description="Lipoprotein" evidence="2">
    <location>
        <begin position="23"/>
        <end position="220"/>
    </location>
</feature>
<evidence type="ECO:0000313" key="4">
    <source>
        <dbReference type="Proteomes" id="UP000240530"/>
    </source>
</evidence>
<sequence>MLKKTSISVITAVILLTQVGCAQNQSANSFSGSTTNSQELVIHSETEEQIMKEATVAGTVGGVAVSALLISTVGKDWPAPVQVAVSIGGTLAITKIAQYVAMEQIGMLNDVTLENDQNEALLKEARKVNADAAKFNSDLKASIAKYKKNQEGLDKAKAKATENQNQVKQALENRKHLLNMLVKDSQQYKDFEKEVKILEAENVKLASTIKQLNDIDVGAV</sequence>
<evidence type="ECO:0000313" key="3">
    <source>
        <dbReference type="EMBL" id="PSV13367.1"/>
    </source>
</evidence>
<dbReference type="Proteomes" id="UP000240530">
    <property type="component" value="Unassembled WGS sequence"/>
</dbReference>
<name>A0A2T3KZ44_PHOLD</name>
<gene>
    <name evidence="3" type="ORF">C0W93_00005</name>
</gene>
<keyword evidence="1" id="KW-0175">Coiled coil</keyword>
<proteinExistence type="predicted"/>
<comment type="caution">
    <text evidence="3">The sequence shown here is derived from an EMBL/GenBank/DDBJ whole genome shotgun (WGS) entry which is preliminary data.</text>
</comment>
<feature type="coiled-coil region" evidence="1">
    <location>
        <begin position="143"/>
        <end position="215"/>
    </location>
</feature>
<evidence type="ECO:0000256" key="2">
    <source>
        <dbReference type="SAM" id="SignalP"/>
    </source>
</evidence>